<gene>
    <name evidence="2" type="ordered locus">Echvi_0149</name>
</gene>
<dbReference type="RefSeq" id="WP_015264014.1">
    <property type="nucleotide sequence ID" value="NC_019904.1"/>
</dbReference>
<evidence type="ECO:0000313" key="3">
    <source>
        <dbReference type="Proteomes" id="UP000010796"/>
    </source>
</evidence>
<keyword evidence="3" id="KW-1185">Reference proteome</keyword>
<dbReference type="STRING" id="926556.Echvi_0149"/>
<dbReference type="HOGENOM" id="CLU_046825_0_1_10"/>
<keyword evidence="1" id="KW-0812">Transmembrane</keyword>
<feature type="transmembrane region" description="Helical" evidence="1">
    <location>
        <begin position="227"/>
        <end position="246"/>
    </location>
</feature>
<name>L0FUL2_ECHVK</name>
<evidence type="ECO:0000256" key="1">
    <source>
        <dbReference type="SAM" id="Phobius"/>
    </source>
</evidence>
<dbReference type="AlphaFoldDB" id="L0FUL2"/>
<accession>L0FUL2</accession>
<reference evidence="3" key="1">
    <citation type="submission" date="2012-02" db="EMBL/GenBank/DDBJ databases">
        <title>The complete genome of Echinicola vietnamensis DSM 17526.</title>
        <authorList>
            <person name="Lucas S."/>
            <person name="Copeland A."/>
            <person name="Lapidus A."/>
            <person name="Glavina del Rio T."/>
            <person name="Dalin E."/>
            <person name="Tice H."/>
            <person name="Bruce D."/>
            <person name="Goodwin L."/>
            <person name="Pitluck S."/>
            <person name="Peters L."/>
            <person name="Ovchinnikova G."/>
            <person name="Teshima H."/>
            <person name="Kyrpides N."/>
            <person name="Mavromatis K."/>
            <person name="Ivanova N."/>
            <person name="Brettin T."/>
            <person name="Detter J.C."/>
            <person name="Han C."/>
            <person name="Larimer F."/>
            <person name="Land M."/>
            <person name="Hauser L."/>
            <person name="Markowitz V."/>
            <person name="Cheng J.-F."/>
            <person name="Hugenholtz P."/>
            <person name="Woyke T."/>
            <person name="Wu D."/>
            <person name="Brambilla E."/>
            <person name="Klenk H.-P."/>
            <person name="Eisen J.A."/>
        </authorList>
    </citation>
    <scope>NUCLEOTIDE SEQUENCE [LARGE SCALE GENOMIC DNA]</scope>
    <source>
        <strain evidence="3">DSM 17526 / LMG 23754 / KMM 6221</strain>
    </source>
</reference>
<dbReference type="eggNOG" id="COG1566">
    <property type="taxonomic scope" value="Bacteria"/>
</dbReference>
<organism evidence="2 3">
    <name type="scientific">Echinicola vietnamensis (strain DSM 17526 / LMG 23754 / KMM 6221)</name>
    <dbReference type="NCBI Taxonomy" id="926556"/>
    <lineage>
        <taxon>Bacteria</taxon>
        <taxon>Pseudomonadati</taxon>
        <taxon>Bacteroidota</taxon>
        <taxon>Cytophagia</taxon>
        <taxon>Cytophagales</taxon>
        <taxon>Cyclobacteriaceae</taxon>
        <taxon>Echinicola</taxon>
    </lineage>
</organism>
<feature type="transmembrane region" description="Helical" evidence="1">
    <location>
        <begin position="319"/>
        <end position="342"/>
    </location>
</feature>
<feature type="transmembrane region" description="Helical" evidence="1">
    <location>
        <begin position="288"/>
        <end position="307"/>
    </location>
</feature>
<dbReference type="OrthoDB" id="7446256at2"/>
<evidence type="ECO:0008006" key="4">
    <source>
        <dbReference type="Google" id="ProtNLM"/>
    </source>
</evidence>
<dbReference type="EMBL" id="CP003346">
    <property type="protein sequence ID" value="AGA76446.1"/>
    <property type="molecule type" value="Genomic_DNA"/>
</dbReference>
<dbReference type="KEGG" id="evi:Echvi_0149"/>
<sequence length="345" mass="40518">MKEARKNDFCLNCNHSLCEEDNFCPNCGQENKDQKVPFWVFISDFFANYLNFESLFFRTVPAFLLKPGKLTIAFNEGKRRKYLHPIRLYLILSLFYFFAIGIIIPPDIFDRIMVNEFSDVVTSELIDSNLETSLSEQDRQELDSLIKQHQIDSIKNRFYQQNQSQNDTTTNWMELKMAAQDPQISDSTFYGILNATDYVLFDEVDTAIQRNFIANSNLFIISSAQNLPIMMFVLLPFFALLLKLLYFRRGTYYVEHLIEGLHMHSFAYLIYGCGIFLFNLNMANSSMIIITCFVLVSTYAYISMMRIHRQHWLRTLLKFWVLGFVYFSTLFIAIGIELYVSLRLM</sequence>
<protein>
    <recommendedName>
        <fullName evidence="4">DUF3667 domain-containing protein</fullName>
    </recommendedName>
</protein>
<feature type="transmembrane region" description="Helical" evidence="1">
    <location>
        <begin position="266"/>
        <end position="282"/>
    </location>
</feature>
<keyword evidence="1" id="KW-1133">Transmembrane helix</keyword>
<dbReference type="PATRIC" id="fig|926556.3.peg.150"/>
<dbReference type="Pfam" id="PF12412">
    <property type="entry name" value="DUF3667"/>
    <property type="match status" value="1"/>
</dbReference>
<feature type="transmembrane region" description="Helical" evidence="1">
    <location>
        <begin position="86"/>
        <end position="104"/>
    </location>
</feature>
<dbReference type="Proteomes" id="UP000010796">
    <property type="component" value="Chromosome"/>
</dbReference>
<evidence type="ECO:0000313" key="2">
    <source>
        <dbReference type="EMBL" id="AGA76446.1"/>
    </source>
</evidence>
<keyword evidence="1" id="KW-0472">Membrane</keyword>
<dbReference type="InterPro" id="IPR022134">
    <property type="entry name" value="DUF3667"/>
</dbReference>
<proteinExistence type="predicted"/>